<reference evidence="5 6" key="1">
    <citation type="submission" date="2021-02" db="EMBL/GenBank/DDBJ databases">
        <title>Complete genome sequence of Lactococcus lactis strain K_LL004.</title>
        <authorList>
            <person name="Kim H.B."/>
        </authorList>
    </citation>
    <scope>NUCLEOTIDE SEQUENCE [LARGE SCALE GENOMIC DNA]</scope>
    <source>
        <strain evidence="5 6">K_LL004</strain>
    </source>
</reference>
<organism evidence="5 6">
    <name type="scientific">Lactococcus taiwanensis</name>
    <dbReference type="NCBI Taxonomy" id="1151742"/>
    <lineage>
        <taxon>Bacteria</taxon>
        <taxon>Bacillati</taxon>
        <taxon>Bacillota</taxon>
        <taxon>Bacilli</taxon>
        <taxon>Lactobacillales</taxon>
        <taxon>Streptococcaceae</taxon>
        <taxon>Lactococcus</taxon>
    </lineage>
</organism>
<keyword evidence="1" id="KW-0805">Transcription regulation</keyword>
<keyword evidence="2" id="KW-0238">DNA-binding</keyword>
<dbReference type="InterPro" id="IPR000485">
    <property type="entry name" value="AsnC-type_HTH_dom"/>
</dbReference>
<dbReference type="GO" id="GO:0043565">
    <property type="term" value="F:sequence-specific DNA binding"/>
    <property type="evidence" value="ECO:0007669"/>
    <property type="project" value="InterPro"/>
</dbReference>
<dbReference type="PROSITE" id="PS50956">
    <property type="entry name" value="HTH_ASNC_2"/>
    <property type="match status" value="1"/>
</dbReference>
<dbReference type="GO" id="GO:0005829">
    <property type="term" value="C:cytosol"/>
    <property type="evidence" value="ECO:0007669"/>
    <property type="project" value="TreeGrafter"/>
</dbReference>
<gene>
    <name evidence="5" type="ORF">JW886_01325</name>
</gene>
<evidence type="ECO:0000259" key="4">
    <source>
        <dbReference type="PROSITE" id="PS50956"/>
    </source>
</evidence>
<dbReference type="PANTHER" id="PTHR30154:SF55">
    <property type="entry name" value="HTH-TYPE TRANSCRIPTIONAL REGULATOR LRPB"/>
    <property type="match status" value="1"/>
</dbReference>
<protein>
    <submittedName>
        <fullName evidence="5">Winged helix-turn-helix transcriptional regulator</fullName>
    </submittedName>
</protein>
<feature type="domain" description="HTH asnC-type" evidence="4">
    <location>
        <begin position="1"/>
        <end position="52"/>
    </location>
</feature>
<dbReference type="InterPro" id="IPR036390">
    <property type="entry name" value="WH_DNA-bd_sf"/>
</dbReference>
<dbReference type="PRINTS" id="PR00033">
    <property type="entry name" value="HTHASNC"/>
</dbReference>
<evidence type="ECO:0000313" key="5">
    <source>
        <dbReference type="EMBL" id="QSE76935.1"/>
    </source>
</evidence>
<evidence type="ECO:0000256" key="2">
    <source>
        <dbReference type="ARBA" id="ARBA00023125"/>
    </source>
</evidence>
<keyword evidence="6" id="KW-1185">Reference proteome</keyword>
<dbReference type="Gene3D" id="1.10.10.10">
    <property type="entry name" value="Winged helix-like DNA-binding domain superfamily/Winged helix DNA-binding domain"/>
    <property type="match status" value="1"/>
</dbReference>
<dbReference type="SMART" id="SM00344">
    <property type="entry name" value="HTH_ASNC"/>
    <property type="match status" value="1"/>
</dbReference>
<evidence type="ECO:0000313" key="6">
    <source>
        <dbReference type="Proteomes" id="UP000663608"/>
    </source>
</evidence>
<dbReference type="GO" id="GO:0043200">
    <property type="term" value="P:response to amino acid"/>
    <property type="evidence" value="ECO:0007669"/>
    <property type="project" value="TreeGrafter"/>
</dbReference>
<dbReference type="SUPFAM" id="SSF46785">
    <property type="entry name" value="Winged helix' DNA-binding domain"/>
    <property type="match status" value="1"/>
</dbReference>
<evidence type="ECO:0000256" key="3">
    <source>
        <dbReference type="ARBA" id="ARBA00023163"/>
    </source>
</evidence>
<name>A0AA45QRM4_9LACT</name>
<dbReference type="PANTHER" id="PTHR30154">
    <property type="entry name" value="LEUCINE-RESPONSIVE REGULATORY PROTEIN"/>
    <property type="match status" value="1"/>
</dbReference>
<sequence length="137" mass="16059">MDHTDELILKLLKENSRLTNKEIGERVYLTGQAVGNRINNMINHGIIEKFTISETYLETQFIRIFLKDLYFNELEKLVNQFEGIQDFYKVRGQACYIVISHFSVETLDIFIEAISKYARYNVEIAVANKKKPESDFI</sequence>
<dbReference type="Pfam" id="PF13412">
    <property type="entry name" value="HTH_24"/>
    <property type="match status" value="1"/>
</dbReference>
<dbReference type="AlphaFoldDB" id="A0AA45QRM4"/>
<accession>A0AA45QRM4</accession>
<proteinExistence type="predicted"/>
<evidence type="ECO:0000256" key="1">
    <source>
        <dbReference type="ARBA" id="ARBA00023015"/>
    </source>
</evidence>
<dbReference type="KEGG" id="lti:JW886_01325"/>
<dbReference type="RefSeq" id="WP_205872098.1">
    <property type="nucleotide sequence ID" value="NZ_CP070872.1"/>
</dbReference>
<dbReference type="EMBL" id="CP070872">
    <property type="protein sequence ID" value="QSE76935.1"/>
    <property type="molecule type" value="Genomic_DNA"/>
</dbReference>
<dbReference type="InterPro" id="IPR019888">
    <property type="entry name" value="Tscrpt_reg_AsnC-like"/>
</dbReference>
<dbReference type="Proteomes" id="UP000663608">
    <property type="component" value="Chromosome"/>
</dbReference>
<dbReference type="InterPro" id="IPR036388">
    <property type="entry name" value="WH-like_DNA-bd_sf"/>
</dbReference>
<keyword evidence="3" id="KW-0804">Transcription</keyword>